<dbReference type="GO" id="GO:0070006">
    <property type="term" value="F:metalloaminopeptidase activity"/>
    <property type="evidence" value="ECO:0007669"/>
    <property type="project" value="InterPro"/>
</dbReference>
<keyword evidence="7" id="KW-0479">Metal-binding</keyword>
<dbReference type="Pfam" id="PF05195">
    <property type="entry name" value="AMP_N"/>
    <property type="match status" value="1"/>
</dbReference>
<dbReference type="InterPro" id="IPR036005">
    <property type="entry name" value="Creatinase/aminopeptidase-like"/>
</dbReference>
<feature type="domain" description="Aminopeptidase P N-terminal" evidence="12">
    <location>
        <begin position="85"/>
        <end position="222"/>
    </location>
</feature>
<comment type="catalytic activity">
    <reaction evidence="1">
        <text>Release of any N-terminal amino acid, including proline, that is linked to proline, even from a dipeptide or tripeptide.</text>
        <dbReference type="EC" id="3.4.11.9"/>
    </reaction>
</comment>
<evidence type="ECO:0000256" key="1">
    <source>
        <dbReference type="ARBA" id="ARBA00001424"/>
    </source>
</evidence>
<dbReference type="EC" id="3.4.11.9" evidence="5"/>
<evidence type="ECO:0000256" key="8">
    <source>
        <dbReference type="ARBA" id="ARBA00022801"/>
    </source>
</evidence>
<keyword evidence="8 13" id="KW-0378">Hydrolase</keyword>
<evidence type="ECO:0000256" key="3">
    <source>
        <dbReference type="ARBA" id="ARBA00002443"/>
    </source>
</evidence>
<dbReference type="InterPro" id="IPR029149">
    <property type="entry name" value="Creatin/AminoP/Spt16_N"/>
</dbReference>
<dbReference type="InterPro" id="IPR000994">
    <property type="entry name" value="Pept_M24"/>
</dbReference>
<dbReference type="Gene3D" id="3.40.350.10">
    <property type="entry name" value="Creatinase/prolidase N-terminal domain"/>
    <property type="match status" value="1"/>
</dbReference>
<evidence type="ECO:0000256" key="9">
    <source>
        <dbReference type="ARBA" id="ARBA00023049"/>
    </source>
</evidence>
<dbReference type="SMART" id="SM01011">
    <property type="entry name" value="AMP_N"/>
    <property type="match status" value="1"/>
</dbReference>
<accession>A0A9W8YVW4</accession>
<name>A0A9W8YVW4_9PEZI</name>
<dbReference type="GO" id="GO:0006508">
    <property type="term" value="P:proteolysis"/>
    <property type="evidence" value="ECO:0007669"/>
    <property type="project" value="TreeGrafter"/>
</dbReference>
<comment type="caution">
    <text evidence="13">The sequence shown here is derived from an EMBL/GenBank/DDBJ whole genome shotgun (WGS) entry which is preliminary data.</text>
</comment>
<keyword evidence="6 13" id="KW-0645">Protease</keyword>
<dbReference type="SUPFAM" id="SSF53092">
    <property type="entry name" value="Creatinase/prolidase N-terminal domain"/>
    <property type="match status" value="1"/>
</dbReference>
<sequence length="498" mass="54749">MRIRPSTALSLATRPSFLTRASSRTQSLPSEVLHICQDHLPTYTRLQYSTSPSPAPVPASQLQFGQPVHETHPHILAPGELTPSITAQEYHDRRTALASSLPTNALAILPSSSIQWRSGAVFHPFRQNSNFLYLTGFSEPESLAVIQKTGPQPDDFLFHLYVRPKNPSLEQWSGPWSGVQAAQDVFNADVADDIAQSERLLSSLLQSASKIYTDADLPSVFPNTRRRSAQTVAPLKPLLNALRIVKSPSELAAMRHAGKVSGRALTSAMRREWTHEKDLATYLNHAFTADGLDGPAYVPVVAGGSRANMIHYVQNNQILSRDKLVLVDAGGEYGTYISDITRTWPVNGKFQPAQRDLYEAVLRVQRMGVALCRANNGGLSLDRIHRATEAALTTELRALGFTMDRPADLEGVFAHHVGHYVGLDVHDCPGYGRNVALKKGMCVTIEPGVYVPDDERYPKHFRGMGIRIEDSVAVDDKGPTVLTVEAVKEVVDVEALRN</sequence>
<evidence type="ECO:0000256" key="7">
    <source>
        <dbReference type="ARBA" id="ARBA00022723"/>
    </source>
</evidence>
<dbReference type="SUPFAM" id="SSF55920">
    <property type="entry name" value="Creatinase/aminopeptidase"/>
    <property type="match status" value="1"/>
</dbReference>
<evidence type="ECO:0000256" key="4">
    <source>
        <dbReference type="ARBA" id="ARBA00008766"/>
    </source>
</evidence>
<dbReference type="CDD" id="cd01087">
    <property type="entry name" value="Prolidase"/>
    <property type="match status" value="1"/>
</dbReference>
<dbReference type="InterPro" id="IPR007865">
    <property type="entry name" value="Aminopep_P_N"/>
</dbReference>
<keyword evidence="6 13" id="KW-0031">Aminopeptidase</keyword>
<dbReference type="EMBL" id="JAPEVB010000002">
    <property type="protein sequence ID" value="KAJ4392931.1"/>
    <property type="molecule type" value="Genomic_DNA"/>
</dbReference>
<evidence type="ECO:0000313" key="14">
    <source>
        <dbReference type="Proteomes" id="UP001140453"/>
    </source>
</evidence>
<evidence type="ECO:0000256" key="6">
    <source>
        <dbReference type="ARBA" id="ARBA00022438"/>
    </source>
</evidence>
<reference evidence="13" key="1">
    <citation type="submission" date="2022-10" db="EMBL/GenBank/DDBJ databases">
        <title>Tapping the CABI collections for fungal endophytes: first genome assemblies for Collariella, Neodidymelliopsis, Ascochyta clinopodiicola, Didymella pomorum, Didymosphaeria variabile, Neocosmospora piperis and Neocucurbitaria cava.</title>
        <authorList>
            <person name="Hill R."/>
        </authorList>
    </citation>
    <scope>NUCLEOTIDE SEQUENCE</scope>
    <source>
        <strain evidence="13">IMI 355082</strain>
    </source>
</reference>
<protein>
    <recommendedName>
        <fullName evidence="5">Xaa-Pro aminopeptidase</fullName>
        <ecNumber evidence="5">3.4.11.9</ecNumber>
    </recommendedName>
    <alternativeName>
        <fullName evidence="11">Aminoacylproline aminopeptidase</fullName>
    </alternativeName>
</protein>
<evidence type="ECO:0000256" key="10">
    <source>
        <dbReference type="ARBA" id="ARBA00023211"/>
    </source>
</evidence>
<dbReference type="PANTHER" id="PTHR43226">
    <property type="entry name" value="XAA-PRO AMINOPEPTIDASE 3"/>
    <property type="match status" value="1"/>
</dbReference>
<dbReference type="Pfam" id="PF00557">
    <property type="entry name" value="Peptidase_M24"/>
    <property type="match status" value="1"/>
</dbReference>
<dbReference type="Proteomes" id="UP001140453">
    <property type="component" value="Unassembled WGS sequence"/>
</dbReference>
<keyword evidence="14" id="KW-1185">Reference proteome</keyword>
<gene>
    <name evidence="13" type="primary">ICP55</name>
    <name evidence="13" type="ORF">N0V93_002135</name>
</gene>
<keyword evidence="9" id="KW-0482">Metalloprotease</keyword>
<dbReference type="GO" id="GO:0030145">
    <property type="term" value="F:manganese ion binding"/>
    <property type="evidence" value="ECO:0007669"/>
    <property type="project" value="InterPro"/>
</dbReference>
<dbReference type="PANTHER" id="PTHR43226:SF4">
    <property type="entry name" value="XAA-PRO AMINOPEPTIDASE 3"/>
    <property type="match status" value="1"/>
</dbReference>
<dbReference type="GO" id="GO:0005739">
    <property type="term" value="C:mitochondrion"/>
    <property type="evidence" value="ECO:0007669"/>
    <property type="project" value="TreeGrafter"/>
</dbReference>
<evidence type="ECO:0000256" key="5">
    <source>
        <dbReference type="ARBA" id="ARBA00012574"/>
    </source>
</evidence>
<dbReference type="InterPro" id="IPR052433">
    <property type="entry name" value="X-Pro_dipept-like"/>
</dbReference>
<evidence type="ECO:0000256" key="11">
    <source>
        <dbReference type="ARBA" id="ARBA00030849"/>
    </source>
</evidence>
<dbReference type="AlphaFoldDB" id="A0A9W8YVW4"/>
<evidence type="ECO:0000259" key="12">
    <source>
        <dbReference type="SMART" id="SM01011"/>
    </source>
</evidence>
<organism evidence="13 14">
    <name type="scientific">Gnomoniopsis smithogilvyi</name>
    <dbReference type="NCBI Taxonomy" id="1191159"/>
    <lineage>
        <taxon>Eukaryota</taxon>
        <taxon>Fungi</taxon>
        <taxon>Dikarya</taxon>
        <taxon>Ascomycota</taxon>
        <taxon>Pezizomycotina</taxon>
        <taxon>Sordariomycetes</taxon>
        <taxon>Sordariomycetidae</taxon>
        <taxon>Diaporthales</taxon>
        <taxon>Gnomoniaceae</taxon>
        <taxon>Gnomoniopsis</taxon>
    </lineage>
</organism>
<proteinExistence type="inferred from homology"/>
<comment type="similarity">
    <text evidence="4">Belongs to the peptidase M24B family.</text>
</comment>
<comment type="cofactor">
    <cofactor evidence="2">
        <name>Mn(2+)</name>
        <dbReference type="ChEBI" id="CHEBI:29035"/>
    </cofactor>
</comment>
<evidence type="ECO:0000256" key="2">
    <source>
        <dbReference type="ARBA" id="ARBA00001936"/>
    </source>
</evidence>
<dbReference type="OrthoDB" id="4215474at2759"/>
<keyword evidence="10" id="KW-0464">Manganese</keyword>
<evidence type="ECO:0000313" key="13">
    <source>
        <dbReference type="EMBL" id="KAJ4392931.1"/>
    </source>
</evidence>
<dbReference type="Gene3D" id="3.90.230.10">
    <property type="entry name" value="Creatinase/methionine aminopeptidase superfamily"/>
    <property type="match status" value="1"/>
</dbReference>
<comment type="function">
    <text evidence="3">Catalyzes the removal of a penultimate prolyl residue from the N-termini of peptides.</text>
</comment>